<sequence length="137" mass="14603">MTTNRQEDHNALTIIAGVIKGAGPLIHSFGDAMDKGDYTRAHEVATTLCTYIDKVLPEIQNATGISGTAKPALLELESGLAELRTGATDTIAWIDEYSVLKKKVKPIAEKVCSATDHINKSVVLARDAVAGRIAKDS</sequence>
<name>A7I512_METB6</name>
<dbReference type="RefSeq" id="WP_011991311.1">
    <property type="nucleotide sequence ID" value="NC_009712.1"/>
</dbReference>
<evidence type="ECO:0000313" key="1">
    <source>
        <dbReference type="EMBL" id="ABS54823.1"/>
    </source>
</evidence>
<dbReference type="Proteomes" id="UP000002408">
    <property type="component" value="Chromosome"/>
</dbReference>
<protein>
    <submittedName>
        <fullName evidence="1">Uncharacterized protein</fullName>
    </submittedName>
</protein>
<evidence type="ECO:0000313" key="2">
    <source>
        <dbReference type="Proteomes" id="UP000002408"/>
    </source>
</evidence>
<dbReference type="EMBL" id="CP000780">
    <property type="protein sequence ID" value="ABS54823.1"/>
    <property type="molecule type" value="Genomic_DNA"/>
</dbReference>
<dbReference type="KEGG" id="mbn:Mboo_0301"/>
<accession>A7I512</accession>
<gene>
    <name evidence="1" type="ordered locus">Mboo_0301</name>
</gene>
<dbReference type="GeneID" id="5412063"/>
<reference evidence="2" key="1">
    <citation type="journal article" date="2015" name="Microbiology">
        <title>Genome of Methanoregula boonei 6A8 reveals adaptations to oligotrophic peatland environments.</title>
        <authorList>
            <person name="Braeuer S."/>
            <person name="Cadillo-Quiroz H."/>
            <person name="Kyrpides N."/>
            <person name="Woyke T."/>
            <person name="Goodwin L."/>
            <person name="Detter C."/>
            <person name="Podell S."/>
            <person name="Yavitt J.B."/>
            <person name="Zinder S.H."/>
        </authorList>
    </citation>
    <scope>NUCLEOTIDE SEQUENCE [LARGE SCALE GENOMIC DNA]</scope>
    <source>
        <strain evidence="2">DSM 21154 / JCM 14090 / 6A8</strain>
    </source>
</reference>
<proteinExistence type="predicted"/>
<dbReference type="AlphaFoldDB" id="A7I512"/>
<keyword evidence="2" id="KW-1185">Reference proteome</keyword>
<organism evidence="1 2">
    <name type="scientific">Methanoregula boonei (strain DSM 21154 / JCM 14090 / 6A8)</name>
    <dbReference type="NCBI Taxonomy" id="456442"/>
    <lineage>
        <taxon>Archaea</taxon>
        <taxon>Methanobacteriati</taxon>
        <taxon>Methanobacteriota</taxon>
        <taxon>Stenosarchaea group</taxon>
        <taxon>Methanomicrobia</taxon>
        <taxon>Methanomicrobiales</taxon>
        <taxon>Methanoregulaceae</taxon>
        <taxon>Methanoregula</taxon>
    </lineage>
</organism>
<dbReference type="HOGENOM" id="CLU_1860685_0_0_2"/>